<feature type="transmembrane region" description="Helical" evidence="6">
    <location>
        <begin position="46"/>
        <end position="66"/>
    </location>
</feature>
<dbReference type="Pfam" id="PF07690">
    <property type="entry name" value="MFS_1"/>
    <property type="match status" value="1"/>
</dbReference>
<dbReference type="KEGG" id="uru:DSM104443_03059"/>
<keyword evidence="4 6" id="KW-1133">Transmembrane helix</keyword>
<dbReference type="EMBL" id="CP053069">
    <property type="protein sequence ID" value="QJR11976.1"/>
    <property type="molecule type" value="Genomic_DNA"/>
</dbReference>
<feature type="transmembrane region" description="Helical" evidence="6">
    <location>
        <begin position="257"/>
        <end position="279"/>
    </location>
</feature>
<dbReference type="Gene3D" id="1.20.1250.20">
    <property type="entry name" value="MFS general substrate transporter like domains"/>
    <property type="match status" value="1"/>
</dbReference>
<accession>A0A6M4GXJ7</accession>
<name>A0A6M4GXJ7_9PROT</name>
<feature type="transmembrane region" description="Helical" evidence="6">
    <location>
        <begin position="286"/>
        <end position="303"/>
    </location>
</feature>
<reference evidence="8 9" key="1">
    <citation type="submission" date="2020-04" db="EMBL/GenBank/DDBJ databases">
        <title>Usitatibacter rugosus gen. nov., sp. nov. and Usitatibacter palustris sp. nov., novel members of Usitatibacteraceae fam. nov. within the order Nitrosomonadales isolated from soil.</title>
        <authorList>
            <person name="Huber K.J."/>
            <person name="Neumann-Schaal M."/>
            <person name="Geppert A."/>
            <person name="Luckner M."/>
            <person name="Wanner G."/>
            <person name="Overmann J."/>
        </authorList>
    </citation>
    <scope>NUCLEOTIDE SEQUENCE [LARGE SCALE GENOMIC DNA]</scope>
    <source>
        <strain evidence="8 9">0125_3</strain>
    </source>
</reference>
<feature type="transmembrane region" description="Helical" evidence="6">
    <location>
        <begin position="136"/>
        <end position="155"/>
    </location>
</feature>
<keyword evidence="9" id="KW-1185">Reference proteome</keyword>
<dbReference type="InterPro" id="IPR011701">
    <property type="entry name" value="MFS"/>
</dbReference>
<evidence type="ECO:0000313" key="8">
    <source>
        <dbReference type="EMBL" id="QJR11976.1"/>
    </source>
</evidence>
<protein>
    <submittedName>
        <fullName evidence="8">Sugar efflux transporter</fullName>
    </submittedName>
</protein>
<keyword evidence="2" id="KW-1003">Cell membrane</keyword>
<dbReference type="Proteomes" id="UP000501534">
    <property type="component" value="Chromosome"/>
</dbReference>
<dbReference type="RefSeq" id="WP_171093767.1">
    <property type="nucleotide sequence ID" value="NZ_CP053069.1"/>
</dbReference>
<keyword evidence="3 6" id="KW-0812">Transmembrane</keyword>
<dbReference type="InterPro" id="IPR050189">
    <property type="entry name" value="MFS_Efflux_Transporters"/>
</dbReference>
<dbReference type="CDD" id="cd17324">
    <property type="entry name" value="MFS_NepI_like"/>
    <property type="match status" value="1"/>
</dbReference>
<proteinExistence type="predicted"/>
<sequence length="402" mass="41531">METSKAGAPGAAIVALSAAAFGSGLSLRVTDPLLPRLATQFDVTLGRSADVVTFFAVAYGLSQLFFGPLGDRFGKVRVIAFACVASAVTALLCAFASSFEMLLAARLLAGITCAAVIPLAMAWIGDVVPYEQRQPVIARFLIGQILGVAMGQLFGGFAADHAHWSTPFYVLGAFFALVAAALFAVVAGLPAAARTTIAVPGNAVAHVFREFHNVVSRAWARQVLVTVFLEGLFVYGAFAFIASHLHRTYGVSLSTAGAVVMLFGAGGIGFAAFTAGFVARYGEQGLIWRGGLLAAVGLLAIAAGGGWQWAAPASALLGFGFYMLHNTLQTNATQMAPERRGAAVSSFASFFFLGQAAGAFAAGLAVERFGTGPTIAVGGAGVLVVALAFGRAKARREYHPQP</sequence>
<feature type="transmembrane region" description="Helical" evidence="6">
    <location>
        <begin position="103"/>
        <end position="124"/>
    </location>
</feature>
<feature type="transmembrane region" description="Helical" evidence="6">
    <location>
        <begin position="78"/>
        <end position="97"/>
    </location>
</feature>
<organism evidence="8 9">
    <name type="scientific">Usitatibacter rugosus</name>
    <dbReference type="NCBI Taxonomy" id="2732067"/>
    <lineage>
        <taxon>Bacteria</taxon>
        <taxon>Pseudomonadati</taxon>
        <taxon>Pseudomonadota</taxon>
        <taxon>Betaproteobacteria</taxon>
        <taxon>Nitrosomonadales</taxon>
        <taxon>Usitatibacteraceae</taxon>
        <taxon>Usitatibacter</taxon>
    </lineage>
</organism>
<dbReference type="SUPFAM" id="SSF103473">
    <property type="entry name" value="MFS general substrate transporter"/>
    <property type="match status" value="1"/>
</dbReference>
<gene>
    <name evidence="8" type="primary">sotB</name>
    <name evidence="8" type="ORF">DSM104443_03059</name>
</gene>
<keyword evidence="5 6" id="KW-0472">Membrane</keyword>
<dbReference type="AlphaFoldDB" id="A0A6M4GXJ7"/>
<feature type="transmembrane region" description="Helical" evidence="6">
    <location>
        <begin position="372"/>
        <end position="390"/>
    </location>
</feature>
<feature type="transmembrane region" description="Helical" evidence="6">
    <location>
        <begin position="309"/>
        <end position="325"/>
    </location>
</feature>
<comment type="subcellular location">
    <subcellularLocation>
        <location evidence="1">Cell membrane</location>
        <topology evidence="1">Multi-pass membrane protein</topology>
    </subcellularLocation>
</comment>
<feature type="domain" description="Major facilitator superfamily (MFS) profile" evidence="7">
    <location>
        <begin position="12"/>
        <end position="396"/>
    </location>
</feature>
<evidence type="ECO:0000256" key="2">
    <source>
        <dbReference type="ARBA" id="ARBA00022475"/>
    </source>
</evidence>
<feature type="transmembrane region" description="Helical" evidence="6">
    <location>
        <begin position="346"/>
        <end position="366"/>
    </location>
</feature>
<evidence type="ECO:0000256" key="5">
    <source>
        <dbReference type="ARBA" id="ARBA00023136"/>
    </source>
</evidence>
<dbReference type="InterPro" id="IPR020846">
    <property type="entry name" value="MFS_dom"/>
</dbReference>
<dbReference type="PANTHER" id="PTHR43124:SF3">
    <property type="entry name" value="CHLORAMPHENICOL EFFLUX PUMP RV0191"/>
    <property type="match status" value="1"/>
</dbReference>
<evidence type="ECO:0000256" key="6">
    <source>
        <dbReference type="SAM" id="Phobius"/>
    </source>
</evidence>
<dbReference type="InterPro" id="IPR036259">
    <property type="entry name" value="MFS_trans_sf"/>
</dbReference>
<evidence type="ECO:0000256" key="3">
    <source>
        <dbReference type="ARBA" id="ARBA00022692"/>
    </source>
</evidence>
<dbReference type="GO" id="GO:0005886">
    <property type="term" value="C:plasma membrane"/>
    <property type="evidence" value="ECO:0007669"/>
    <property type="project" value="UniProtKB-SubCell"/>
</dbReference>
<evidence type="ECO:0000256" key="1">
    <source>
        <dbReference type="ARBA" id="ARBA00004651"/>
    </source>
</evidence>
<dbReference type="PANTHER" id="PTHR43124">
    <property type="entry name" value="PURINE EFFLUX PUMP PBUE"/>
    <property type="match status" value="1"/>
</dbReference>
<dbReference type="PROSITE" id="PS50850">
    <property type="entry name" value="MFS"/>
    <property type="match status" value="1"/>
</dbReference>
<feature type="transmembrane region" description="Helical" evidence="6">
    <location>
        <begin position="223"/>
        <end position="245"/>
    </location>
</feature>
<evidence type="ECO:0000259" key="7">
    <source>
        <dbReference type="PROSITE" id="PS50850"/>
    </source>
</evidence>
<evidence type="ECO:0000256" key="4">
    <source>
        <dbReference type="ARBA" id="ARBA00022989"/>
    </source>
</evidence>
<evidence type="ECO:0000313" key="9">
    <source>
        <dbReference type="Proteomes" id="UP000501534"/>
    </source>
</evidence>
<feature type="transmembrane region" description="Helical" evidence="6">
    <location>
        <begin position="167"/>
        <end position="189"/>
    </location>
</feature>
<dbReference type="GO" id="GO:0022857">
    <property type="term" value="F:transmembrane transporter activity"/>
    <property type="evidence" value="ECO:0007669"/>
    <property type="project" value="InterPro"/>
</dbReference>